<sequence>MTSTLDHRAWKKTEKEERYVYVYVRLDCGEAVAVLYNAHFGEGSGPIWMENVACSGSESTLKNCTSAGWGKHNCLHSEDAGVICSGHVTRLVDGFNLCSGRLELLRGNQWGTVCDAAFDQQDAEVVCRELGCGAPGEILGGAAFGRGEGHVLSDEFQCGGNESEIFLCPKLPSQKQNCSHNNDVGLTCTAYTEFKLVGGPDSCAGRVELRYLDEWGMVCDASWDMRAASVLCRQLNCGSALGIVGLDHFGERSGQIWSDVFDCQGNETHLSECVISSWSRDSCSHEQDVGVICSDSTKSLQDGMLRTIGERECEGEVELYYRKDWRRVLFNSFGFPEASVVCRQLGCGSAVKFWSSHPSSIKGTEVCLTDFSCSGNEAHVYQCRIIAGTVCSHSEYPSVICSGETLMSLRLVGSGSDCAGRLEIFHKNSWGTVCDDSWDIEDAQVVCRQLQCGEALSVPVPAWFGPGTGPIWLDEVECLGNETSLLSCSSKRWGQHDCGHSEDVGVVCSEFKEVRLTEGCSGNLEVFYNGTWGNVCMNQMDSDTASLICQELNCGKSGSVDWARPRVASAPNWLDSMKCRPHDVTLWQCPSSPWGQNECTDVEVAQMTCSEEKSSSPRSHLTCSASTAQRPCSDRLPLRLMGGEGQCSGRLEVYHNGTWGSVCDDLWDMRDAQVVCRQLGCGQALRTDGSVVSGHGEDTVWLSRVECRGSEFQLWDCSLSLKNHTDCSKERHAKVTCTVVTRRTTTSKTLSPVPRHSVPLAVFLVLGTLLLLLVVLLVVMFYQNRAMRRALSKRKHMTVSEVVYEEIHDRFITKRTSNTAQSGGNEEEVTPEDYDDVRSVGDVQQNLQKMEYENVVEEALKGERKLSEDYKAKSDPYAGKNGSVRDQVESKHHHQGHPDDSEQFWYQHLRPDTPVDTAQGWSPWTQTKEGSTSPRQLVNGGKRCAGRVEVLHEGQWGTVCSFSWDMTDAAVVCRELDCGEAVAVLHNAHFGEGSGPIWMDNVACSGSESTLKNCTSAGWGKHSCLHSEDAGVICSGHVTRLADGFNLCSGRLELLRGNKWGTVCDAAFDQQDAEVVCRELGCGAPGEILGGAAFGRGEGHVLSDEFQCGGNESEIFLCPKSSSQTRNCSHDNDVGLTCTAYTEFKLVGGPDSCAGRVELRYLEEWGTVCDASWDMRAASVLCRQLNCGSALGVVGLDLFGQGSGQIWSDVFDCQGNETHLSECVISSWSRASCSHEQDVGVICSDSSKSVQDGMLRTIGVRECEGEVELFYRKMWRRVLFNSFGFPEASVVCRQLGCGSVVKFWTSSPSSIKDSGPRSLRLVGSGSDCAGRLEIFHKDSWGTVCDDSWDIEDAQVVCRQLQCGEALSPPVPAWFGPGTGPIWLDEVECLGNETSLLSCSSKRWGQHDCGHSEDVGVVCSEFKEVRLTEGCSGNLEVFYNGTWGNVCMNQMDSDTASLICQELNCGKSGSVDWARPRVASAPNWLDLMKCRPHDVTLWQCPSSPWGQNECTDVEVAQMTCSVCDDLWDMRDAQVVCRQLGCGQALRVDGSVVSGHGEDTVWLSRLECRGSEFQLWDCSLSLKNHTDCSKERHAKVTCTDQSSPPETTTGECHCYELESNDIYWFLTNFSCYQTDHDLKDSISSSTSFCSLGDIPGSRNTAPTASCASALSKRKHMTVSEVVYEEINDRFITKRTSNTVQRDGKVECYDDEKTIGDLTHEWGNEDEVTPEDYDDVKSVGDVQKMEYENVVEETHKGQRKLSEDYVNTTEVTK</sequence>
<evidence type="ECO:0000313" key="17">
    <source>
        <dbReference type="RefSeq" id="XP_030635150.1"/>
    </source>
</evidence>
<evidence type="ECO:0000256" key="1">
    <source>
        <dbReference type="ARBA" id="ARBA00004251"/>
    </source>
</evidence>
<feature type="disulfide bond" evidence="12">
    <location>
        <begin position="1489"/>
        <end position="1499"/>
    </location>
</feature>
<reference evidence="17" key="1">
    <citation type="submission" date="2025-08" db="UniProtKB">
        <authorList>
            <consortium name="RefSeq"/>
        </authorList>
    </citation>
    <scope>IDENTIFICATION</scope>
</reference>
<feature type="disulfide bond" evidence="12">
    <location>
        <begin position="1566"/>
        <end position="1576"/>
    </location>
</feature>
<feature type="domain" description="SRCR" evidence="15">
    <location>
        <begin position="638"/>
        <end position="738"/>
    </location>
</feature>
<dbReference type="FunFam" id="3.10.250.10:FF:000002">
    <property type="entry name" value="Scavenger receptor cysteine-rich type 1 protein M130"/>
    <property type="match status" value="5"/>
</dbReference>
<feature type="compositionally biased region" description="Basic and acidic residues" evidence="13">
    <location>
        <begin position="886"/>
        <end position="900"/>
    </location>
</feature>
<accession>A0A6J2VQC0</accession>
<feature type="domain" description="SRCR" evidence="15">
    <location>
        <begin position="935"/>
        <end position="1035"/>
    </location>
</feature>
<comment type="caution">
    <text evidence="12">Lacks conserved residue(s) required for the propagation of feature annotation.</text>
</comment>
<name>A0A6J2VQC0_CHACN</name>
<evidence type="ECO:0000256" key="12">
    <source>
        <dbReference type="PROSITE-ProRule" id="PRU00196"/>
    </source>
</evidence>
<feature type="disulfide bond" evidence="12">
    <location>
        <begin position="1357"/>
        <end position="1418"/>
    </location>
</feature>
<feature type="disulfide bond" evidence="12">
    <location>
        <begin position="232"/>
        <end position="293"/>
    </location>
</feature>
<dbReference type="Pfam" id="PF00530">
    <property type="entry name" value="SRCR"/>
    <property type="match status" value="13"/>
</dbReference>
<feature type="disulfide bond" evidence="12">
    <location>
        <begin position="114"/>
        <end position="178"/>
    </location>
</feature>
<feature type="disulfide bond" evidence="12">
    <location>
        <begin position="434"/>
        <end position="498"/>
    </location>
</feature>
<evidence type="ECO:0000256" key="9">
    <source>
        <dbReference type="ARBA" id="ARBA00023136"/>
    </source>
</evidence>
<dbReference type="GO" id="GO:0005737">
    <property type="term" value="C:cytoplasm"/>
    <property type="evidence" value="ECO:0007669"/>
    <property type="project" value="UniProtKB-ARBA"/>
</dbReference>
<feature type="compositionally biased region" description="Polar residues" evidence="13">
    <location>
        <begin position="919"/>
        <end position="936"/>
    </location>
</feature>
<dbReference type="PROSITE" id="PS00420">
    <property type="entry name" value="SRCR_1"/>
    <property type="match status" value="3"/>
</dbReference>
<evidence type="ECO:0000256" key="6">
    <source>
        <dbReference type="ARBA" id="ARBA00022729"/>
    </source>
</evidence>
<feature type="disulfide bond" evidence="12">
    <location>
        <begin position="263"/>
        <end position="273"/>
    </location>
</feature>
<evidence type="ECO:0000256" key="4">
    <source>
        <dbReference type="ARBA" id="ARBA00022525"/>
    </source>
</evidence>
<feature type="disulfide bond" evidence="12">
    <location>
        <begin position="1182"/>
        <end position="1243"/>
    </location>
</feature>
<evidence type="ECO:0000256" key="14">
    <source>
        <dbReference type="SAM" id="Phobius"/>
    </source>
</evidence>
<evidence type="ECO:0000256" key="10">
    <source>
        <dbReference type="ARBA" id="ARBA00023157"/>
    </source>
</evidence>
<feature type="disulfide bond" evidence="12">
    <location>
        <begin position="1169"/>
        <end position="1233"/>
    </location>
</feature>
<feature type="disulfide bond" evidence="12">
    <location>
        <begin position="1108"/>
        <end position="1118"/>
    </location>
</feature>
<keyword evidence="8 14" id="KW-1133">Transmembrane helix</keyword>
<feature type="disulfide bond" evidence="12">
    <location>
        <begin position="1388"/>
        <end position="1398"/>
    </location>
</feature>
<feature type="disulfide bond" evidence="12">
    <location>
        <begin position="960"/>
        <end position="1024"/>
    </location>
</feature>
<feature type="disulfide bond" evidence="12">
    <location>
        <begin position="579"/>
        <end position="589"/>
    </location>
</feature>
<feature type="disulfide bond" evidence="12">
    <location>
        <begin position="1522"/>
        <end position="1586"/>
    </location>
</feature>
<proteinExistence type="predicted"/>
<feature type="disulfide bond" evidence="12">
    <location>
        <begin position="127"/>
        <end position="188"/>
    </location>
</feature>
<feature type="disulfide bond" evidence="12">
    <location>
        <begin position="219"/>
        <end position="283"/>
    </location>
</feature>
<feature type="disulfide bond" evidence="12">
    <location>
        <begin position="1344"/>
        <end position="1408"/>
    </location>
</feature>
<dbReference type="GeneID" id="115816335"/>
<keyword evidence="16" id="KW-1185">Reference proteome</keyword>
<keyword evidence="11" id="KW-0325">Glycoprotein</keyword>
<keyword evidence="3" id="KW-1003">Cell membrane</keyword>
<evidence type="ECO:0000256" key="11">
    <source>
        <dbReference type="ARBA" id="ARBA00023180"/>
    </source>
</evidence>
<dbReference type="Gene3D" id="3.10.250.10">
    <property type="entry name" value="SRCR-like domain"/>
    <property type="match status" value="14"/>
</dbReference>
<feature type="disulfide bond" evidence="12">
    <location>
        <begin position="676"/>
        <end position="737"/>
    </location>
</feature>
<dbReference type="FunFam" id="3.10.250.10:FF:000012">
    <property type="entry name" value="CD163 molecule like 1"/>
    <property type="match status" value="2"/>
</dbReference>
<feature type="disulfide bond" evidence="12">
    <location>
        <begin position="1004"/>
        <end position="1014"/>
    </location>
</feature>
<feature type="domain" description="SRCR" evidence="15">
    <location>
        <begin position="194"/>
        <end position="294"/>
    </location>
</feature>
<dbReference type="FunFam" id="3.10.250.10:FF:000016">
    <property type="entry name" value="Scavenger receptor cysteine-rich protein type 12"/>
    <property type="match status" value="1"/>
</dbReference>
<feature type="domain" description="SRCR" evidence="15">
    <location>
        <begin position="514"/>
        <end position="610"/>
    </location>
</feature>
<feature type="disulfide bond" evidence="12">
    <location>
        <begin position="707"/>
        <end position="717"/>
    </location>
</feature>
<dbReference type="RefSeq" id="XP_030635150.1">
    <property type="nucleotide sequence ID" value="XM_030779290.1"/>
</dbReference>
<feature type="domain" description="SRCR" evidence="15">
    <location>
        <begin position="1424"/>
        <end position="1520"/>
    </location>
</feature>
<feature type="region of interest" description="Disordered" evidence="13">
    <location>
        <begin position="1750"/>
        <end position="1770"/>
    </location>
</feature>
<feature type="disulfide bond" evidence="12">
    <location>
        <begin position="663"/>
        <end position="727"/>
    </location>
</feature>
<keyword evidence="7" id="KW-0677">Repeat</keyword>
<feature type="region of interest" description="Disordered" evidence="13">
    <location>
        <begin position="815"/>
        <end position="836"/>
    </location>
</feature>
<dbReference type="OrthoDB" id="536948at2759"/>
<feature type="region of interest" description="Disordered" evidence="13">
    <location>
        <begin position="867"/>
        <end position="901"/>
    </location>
</feature>
<feature type="region of interest" description="Disordered" evidence="13">
    <location>
        <begin position="915"/>
        <end position="939"/>
    </location>
</feature>
<evidence type="ECO:0000256" key="2">
    <source>
        <dbReference type="ARBA" id="ARBA00004613"/>
    </source>
</evidence>
<feature type="compositionally biased region" description="Acidic residues" evidence="13">
    <location>
        <begin position="825"/>
        <end position="835"/>
    </location>
</feature>
<feature type="disulfide bond" evidence="12">
    <location>
        <begin position="1077"/>
        <end position="1138"/>
    </location>
</feature>
<dbReference type="PROSITE" id="PS50287">
    <property type="entry name" value="SRCR_2"/>
    <property type="match status" value="14"/>
</dbReference>
<organism evidence="16 17">
    <name type="scientific">Chanos chanos</name>
    <name type="common">Milkfish</name>
    <name type="synonym">Mugil chanos</name>
    <dbReference type="NCBI Taxonomy" id="29144"/>
    <lineage>
        <taxon>Eukaryota</taxon>
        <taxon>Metazoa</taxon>
        <taxon>Chordata</taxon>
        <taxon>Craniata</taxon>
        <taxon>Vertebrata</taxon>
        <taxon>Euteleostomi</taxon>
        <taxon>Actinopterygii</taxon>
        <taxon>Neopterygii</taxon>
        <taxon>Teleostei</taxon>
        <taxon>Ostariophysi</taxon>
        <taxon>Gonorynchiformes</taxon>
        <taxon>Chanidae</taxon>
        <taxon>Chanos</taxon>
    </lineage>
</organism>
<feature type="transmembrane region" description="Helical" evidence="14">
    <location>
        <begin position="760"/>
        <end position="782"/>
    </location>
</feature>
<feature type="domain" description="SRCR" evidence="15">
    <location>
        <begin position="1"/>
        <end position="85"/>
    </location>
</feature>
<dbReference type="PRINTS" id="PR00258">
    <property type="entry name" value="SPERACTRCPTR"/>
</dbReference>
<keyword evidence="10 12" id="KW-1015">Disulfide bond</keyword>
<feature type="domain" description="SRCR" evidence="15">
    <location>
        <begin position="1319"/>
        <end position="1419"/>
    </location>
</feature>
<feature type="domain" description="SRCR" evidence="15">
    <location>
        <begin position="89"/>
        <end position="189"/>
    </location>
</feature>
<evidence type="ECO:0000256" key="7">
    <source>
        <dbReference type="ARBA" id="ARBA00022737"/>
    </source>
</evidence>
<feature type="domain" description="SRCR" evidence="15">
    <location>
        <begin position="409"/>
        <end position="509"/>
    </location>
</feature>
<dbReference type="SUPFAM" id="SSF56487">
    <property type="entry name" value="SRCR-like"/>
    <property type="match status" value="14"/>
</dbReference>
<dbReference type="PANTHER" id="PTHR19331:SF22">
    <property type="entry name" value="DELETED IN MALIGNANT BRAIN TUMORS 1 PROTEIN"/>
    <property type="match status" value="1"/>
</dbReference>
<dbReference type="InterPro" id="IPR001190">
    <property type="entry name" value="SRCR"/>
</dbReference>
<keyword evidence="5 14" id="KW-0812">Transmembrane</keyword>
<feature type="domain" description="SRCR" evidence="15">
    <location>
        <begin position="1255"/>
        <end position="1302"/>
    </location>
</feature>
<keyword evidence="6" id="KW-0732">Signal</keyword>
<evidence type="ECO:0000256" key="5">
    <source>
        <dbReference type="ARBA" id="ARBA00022692"/>
    </source>
</evidence>
<feature type="disulfide bond" evidence="12">
    <location>
        <begin position="973"/>
        <end position="1034"/>
    </location>
</feature>
<feature type="disulfide bond" evidence="12">
    <location>
        <begin position="1535"/>
        <end position="1596"/>
    </location>
</feature>
<feature type="domain" description="SRCR" evidence="15">
    <location>
        <begin position="1144"/>
        <end position="1244"/>
    </location>
</feature>
<dbReference type="Proteomes" id="UP000504632">
    <property type="component" value="Chromosome 7"/>
</dbReference>
<dbReference type="FunFam" id="3.10.250.10:FF:000004">
    <property type="entry name" value="Scavenger receptor cysteine-rich type 1 protein M130"/>
    <property type="match status" value="1"/>
</dbReference>
<feature type="compositionally biased region" description="Basic and acidic residues" evidence="13">
    <location>
        <begin position="1750"/>
        <end position="1760"/>
    </location>
</feature>
<feature type="compositionally biased region" description="Polar residues" evidence="13">
    <location>
        <begin position="815"/>
        <end position="824"/>
    </location>
</feature>
<keyword evidence="4" id="KW-0964">Secreted</keyword>
<dbReference type="FunFam" id="3.10.250.10:FF:000009">
    <property type="entry name" value="WC1"/>
    <property type="match status" value="3"/>
</dbReference>
<dbReference type="InParanoid" id="A0A6J2VQC0"/>
<keyword evidence="9 14" id="KW-0472">Membrane</keyword>
<dbReference type="InterPro" id="IPR036772">
    <property type="entry name" value="SRCR-like_dom_sf"/>
</dbReference>
<feature type="domain" description="SRCR" evidence="15">
    <location>
        <begin position="305"/>
        <end position="402"/>
    </location>
</feature>
<dbReference type="GO" id="GO:0005576">
    <property type="term" value="C:extracellular region"/>
    <property type="evidence" value="ECO:0007669"/>
    <property type="project" value="UniProtKB-SubCell"/>
</dbReference>
<feature type="domain" description="SRCR" evidence="15">
    <location>
        <begin position="1039"/>
        <end position="1139"/>
    </location>
</feature>
<evidence type="ECO:0000259" key="15">
    <source>
        <dbReference type="PROSITE" id="PS50287"/>
    </source>
</evidence>
<feature type="disulfide bond" evidence="12">
    <location>
        <begin position="1213"/>
        <end position="1223"/>
    </location>
</feature>
<feature type="disulfide bond" evidence="12">
    <location>
        <begin position="373"/>
        <end position="383"/>
    </location>
</feature>
<protein>
    <submittedName>
        <fullName evidence="17">Scavenger receptor cysteine-rich type 1 protein M130-like</fullName>
    </submittedName>
</protein>
<evidence type="ECO:0000256" key="13">
    <source>
        <dbReference type="SAM" id="MobiDB-lite"/>
    </source>
</evidence>
<dbReference type="SMART" id="SM00202">
    <property type="entry name" value="SR"/>
    <property type="match status" value="13"/>
</dbReference>
<feature type="domain" description="SRCR" evidence="15">
    <location>
        <begin position="1520"/>
        <end position="1597"/>
    </location>
</feature>
<feature type="disulfide bond" evidence="12">
    <location>
        <begin position="1064"/>
        <end position="1128"/>
    </location>
</feature>
<feature type="disulfide bond" evidence="12">
    <location>
        <begin position="158"/>
        <end position="168"/>
    </location>
</feature>
<feature type="disulfide bond" evidence="12">
    <location>
        <begin position="447"/>
        <end position="508"/>
    </location>
</feature>
<evidence type="ECO:0000313" key="16">
    <source>
        <dbReference type="Proteomes" id="UP000504632"/>
    </source>
</evidence>
<dbReference type="PANTHER" id="PTHR19331">
    <property type="entry name" value="SCAVENGER RECEPTOR DOMAIN-CONTAINING"/>
    <property type="match status" value="1"/>
</dbReference>
<gene>
    <name evidence="17" type="primary">LOC115816335</name>
</gene>
<feature type="disulfide bond" evidence="12">
    <location>
        <begin position="54"/>
        <end position="64"/>
    </location>
</feature>
<evidence type="ECO:0000256" key="3">
    <source>
        <dbReference type="ARBA" id="ARBA00022475"/>
    </source>
</evidence>
<evidence type="ECO:0000256" key="8">
    <source>
        <dbReference type="ARBA" id="ARBA00022989"/>
    </source>
</evidence>
<comment type="subcellular location">
    <subcellularLocation>
        <location evidence="1">Cell membrane</location>
        <topology evidence="1">Single-pass type I membrane protein</topology>
    </subcellularLocation>
    <subcellularLocation>
        <location evidence="2">Secreted</location>
    </subcellularLocation>
</comment>
<feature type="disulfide bond" evidence="12">
    <location>
        <begin position="478"/>
        <end position="488"/>
    </location>
</feature>
<dbReference type="FunFam" id="3.10.250.10:FF:000057">
    <property type="entry name" value="Uncharacterized protein"/>
    <property type="match status" value="1"/>
</dbReference>
<dbReference type="GO" id="GO:0005886">
    <property type="term" value="C:plasma membrane"/>
    <property type="evidence" value="ECO:0007669"/>
    <property type="project" value="UniProtKB-SubCell"/>
</dbReference>